<dbReference type="SUPFAM" id="SSF82784">
    <property type="entry name" value="OsmC-like"/>
    <property type="match status" value="1"/>
</dbReference>
<keyword evidence="1" id="KW-0067">ATP-binding</keyword>
<dbReference type="InterPro" id="IPR015946">
    <property type="entry name" value="KH_dom-like_a/b"/>
</dbReference>
<keyword evidence="2" id="KW-1185">Reference proteome</keyword>
<dbReference type="AlphaFoldDB" id="A0A1I4QF09"/>
<sequence>MSQVRIRPMGATASLDRSGRGNVVARSGASLPLAGSPSMEGFNPLELLDASLAGCLALSVRIAARNLGLNDRLGAVSVEVIGAKATEPPSRIARQTCRFAIEGDFNDAERRSLIEEAHKVCTIGNSYHASIDIIDGEPLL</sequence>
<dbReference type="GO" id="GO:0005524">
    <property type="term" value="F:ATP binding"/>
    <property type="evidence" value="ECO:0007669"/>
    <property type="project" value="UniProtKB-KW"/>
</dbReference>
<proteinExistence type="predicted"/>
<keyword evidence="1" id="KW-0547">Nucleotide-binding</keyword>
<organism evidence="1 2">
    <name type="scientific">Pleomorphomonas diazotrophica</name>
    <dbReference type="NCBI Taxonomy" id="1166257"/>
    <lineage>
        <taxon>Bacteria</taxon>
        <taxon>Pseudomonadati</taxon>
        <taxon>Pseudomonadota</taxon>
        <taxon>Alphaproteobacteria</taxon>
        <taxon>Hyphomicrobiales</taxon>
        <taxon>Pleomorphomonadaceae</taxon>
        <taxon>Pleomorphomonas</taxon>
    </lineage>
</organism>
<dbReference type="Gene3D" id="3.30.300.20">
    <property type="match status" value="1"/>
</dbReference>
<dbReference type="EMBL" id="PJNW01000002">
    <property type="protein sequence ID" value="PKR90729.1"/>
    <property type="molecule type" value="Genomic_DNA"/>
</dbReference>
<dbReference type="Proteomes" id="UP000233491">
    <property type="component" value="Unassembled WGS sequence"/>
</dbReference>
<evidence type="ECO:0000313" key="2">
    <source>
        <dbReference type="Proteomes" id="UP000233491"/>
    </source>
</evidence>
<evidence type="ECO:0000313" key="1">
    <source>
        <dbReference type="EMBL" id="PKR90729.1"/>
    </source>
</evidence>
<protein>
    <submittedName>
        <fullName evidence="1">ABC transporter ATP-binding protein</fullName>
    </submittedName>
</protein>
<dbReference type="OrthoDB" id="8277427at2"/>
<comment type="caution">
    <text evidence="1">The sequence shown here is derived from an EMBL/GenBank/DDBJ whole genome shotgun (WGS) entry which is preliminary data.</text>
</comment>
<dbReference type="Pfam" id="PF02566">
    <property type="entry name" value="OsmC"/>
    <property type="match status" value="1"/>
</dbReference>
<accession>A0A1I4QF09</accession>
<dbReference type="InterPro" id="IPR003718">
    <property type="entry name" value="OsmC/Ohr_fam"/>
</dbReference>
<gene>
    <name evidence="1" type="ORF">CXZ10_05055</name>
</gene>
<dbReference type="RefSeq" id="WP_101287992.1">
    <property type="nucleotide sequence ID" value="NZ_FOUQ01000001.1"/>
</dbReference>
<reference evidence="1 2" key="1">
    <citation type="submission" date="2017-12" db="EMBL/GenBank/DDBJ databases">
        <title>Anaerobic carbon monoxide metabolism by Pleomorphomonas carboxyditropha sp. nov., a new mesophilic hydrogenogenic carboxidotroph.</title>
        <authorList>
            <person name="Esquivel-Elizondo S."/>
            <person name="Krajmalnik-Brown R."/>
        </authorList>
    </citation>
    <scope>NUCLEOTIDE SEQUENCE [LARGE SCALE GENOMIC DNA]</scope>
    <source>
        <strain evidence="1 2">R5-392</strain>
    </source>
</reference>
<name>A0A1I4QF09_9HYPH</name>
<dbReference type="InterPro" id="IPR036102">
    <property type="entry name" value="OsmC/Ohrsf"/>
</dbReference>